<dbReference type="AlphaFoldDB" id="A0A4Y7SE62"/>
<feature type="transmembrane region" description="Helical" evidence="2">
    <location>
        <begin position="179"/>
        <end position="196"/>
    </location>
</feature>
<proteinExistence type="predicted"/>
<reference evidence="3 4" key="1">
    <citation type="journal article" date="2019" name="Nat. Ecol. Evol.">
        <title>Megaphylogeny resolves global patterns of mushroom evolution.</title>
        <authorList>
            <person name="Varga T."/>
            <person name="Krizsan K."/>
            <person name="Foldi C."/>
            <person name="Dima B."/>
            <person name="Sanchez-Garcia M."/>
            <person name="Sanchez-Ramirez S."/>
            <person name="Szollosi G.J."/>
            <person name="Szarkandi J.G."/>
            <person name="Papp V."/>
            <person name="Albert L."/>
            <person name="Andreopoulos W."/>
            <person name="Angelini C."/>
            <person name="Antonin V."/>
            <person name="Barry K.W."/>
            <person name="Bougher N.L."/>
            <person name="Buchanan P."/>
            <person name="Buyck B."/>
            <person name="Bense V."/>
            <person name="Catcheside P."/>
            <person name="Chovatia M."/>
            <person name="Cooper J."/>
            <person name="Damon W."/>
            <person name="Desjardin D."/>
            <person name="Finy P."/>
            <person name="Geml J."/>
            <person name="Haridas S."/>
            <person name="Hughes K."/>
            <person name="Justo A."/>
            <person name="Karasinski D."/>
            <person name="Kautmanova I."/>
            <person name="Kiss B."/>
            <person name="Kocsube S."/>
            <person name="Kotiranta H."/>
            <person name="LaButti K.M."/>
            <person name="Lechner B.E."/>
            <person name="Liimatainen K."/>
            <person name="Lipzen A."/>
            <person name="Lukacs Z."/>
            <person name="Mihaltcheva S."/>
            <person name="Morgado L.N."/>
            <person name="Niskanen T."/>
            <person name="Noordeloos M.E."/>
            <person name="Ohm R.A."/>
            <person name="Ortiz-Santana B."/>
            <person name="Ovrebo C."/>
            <person name="Racz N."/>
            <person name="Riley R."/>
            <person name="Savchenko A."/>
            <person name="Shiryaev A."/>
            <person name="Soop K."/>
            <person name="Spirin V."/>
            <person name="Szebenyi C."/>
            <person name="Tomsovsky M."/>
            <person name="Tulloss R.E."/>
            <person name="Uehling J."/>
            <person name="Grigoriev I.V."/>
            <person name="Vagvolgyi C."/>
            <person name="Papp T."/>
            <person name="Martin F.M."/>
            <person name="Miettinen O."/>
            <person name="Hibbett D.S."/>
            <person name="Nagy L.G."/>
        </authorList>
    </citation>
    <scope>NUCLEOTIDE SEQUENCE [LARGE SCALE GENOMIC DNA]</scope>
    <source>
        <strain evidence="3 4">FP101781</strain>
    </source>
</reference>
<evidence type="ECO:0000313" key="3">
    <source>
        <dbReference type="EMBL" id="TEB20099.1"/>
    </source>
</evidence>
<evidence type="ECO:0000256" key="1">
    <source>
        <dbReference type="SAM" id="MobiDB-lite"/>
    </source>
</evidence>
<name>A0A4Y7SE62_COPMI</name>
<keyword evidence="2" id="KW-0472">Membrane</keyword>
<feature type="transmembrane region" description="Helical" evidence="2">
    <location>
        <begin position="48"/>
        <end position="75"/>
    </location>
</feature>
<feature type="transmembrane region" description="Helical" evidence="2">
    <location>
        <begin position="82"/>
        <end position="100"/>
    </location>
</feature>
<keyword evidence="4" id="KW-1185">Reference proteome</keyword>
<keyword evidence="2" id="KW-0812">Transmembrane</keyword>
<keyword evidence="2" id="KW-1133">Transmembrane helix</keyword>
<protein>
    <submittedName>
        <fullName evidence="3">Uncharacterized protein</fullName>
    </submittedName>
</protein>
<evidence type="ECO:0000256" key="2">
    <source>
        <dbReference type="SAM" id="Phobius"/>
    </source>
</evidence>
<organism evidence="3 4">
    <name type="scientific">Coprinellus micaceus</name>
    <name type="common">Glistening ink-cap mushroom</name>
    <name type="synonym">Coprinus micaceus</name>
    <dbReference type="NCBI Taxonomy" id="71717"/>
    <lineage>
        <taxon>Eukaryota</taxon>
        <taxon>Fungi</taxon>
        <taxon>Dikarya</taxon>
        <taxon>Basidiomycota</taxon>
        <taxon>Agaricomycotina</taxon>
        <taxon>Agaricomycetes</taxon>
        <taxon>Agaricomycetidae</taxon>
        <taxon>Agaricales</taxon>
        <taxon>Agaricineae</taxon>
        <taxon>Psathyrellaceae</taxon>
        <taxon>Coprinellus</taxon>
    </lineage>
</organism>
<dbReference type="Proteomes" id="UP000298030">
    <property type="component" value="Unassembled WGS sequence"/>
</dbReference>
<feature type="region of interest" description="Disordered" evidence="1">
    <location>
        <begin position="252"/>
        <end position="276"/>
    </location>
</feature>
<sequence length="299" mass="33124">MDPEVVTQAIARVPVYYALELRRFAQLPGIAALYYHCILTFDDEGCEALGAVMGVAGIVTRIFAEGTLWVCLYALLQVKPQFFRLLVVAFLVFTIPAYVLNGMNIMSQRAIPQNILDHLLGYPCNFRKEQHPDLSAISVYIAFARTSLALIVGLVTLVVRYRKQNHNLIRVIRREGGMYYISVSILLFFSCLTSAPNNPASSSTKHIALVWSLQLLFTIVFTDRLLLRMKKVDDPGTQAVISTLVFDHGSDQSRSLSGGAGELGEGVLQDDGDVPDQEEGEIVAIVETTEKELGKRVEV</sequence>
<feature type="transmembrane region" description="Helical" evidence="2">
    <location>
        <begin position="137"/>
        <end position="159"/>
    </location>
</feature>
<comment type="caution">
    <text evidence="3">The sequence shown here is derived from an EMBL/GenBank/DDBJ whole genome shotgun (WGS) entry which is preliminary data.</text>
</comment>
<accession>A0A4Y7SE62</accession>
<dbReference type="EMBL" id="QPFP01000156">
    <property type="protein sequence ID" value="TEB20099.1"/>
    <property type="molecule type" value="Genomic_DNA"/>
</dbReference>
<evidence type="ECO:0000313" key="4">
    <source>
        <dbReference type="Proteomes" id="UP000298030"/>
    </source>
</evidence>
<gene>
    <name evidence="3" type="ORF">FA13DRAFT_1820446</name>
</gene>
<feature type="transmembrane region" description="Helical" evidence="2">
    <location>
        <begin position="208"/>
        <end position="227"/>
    </location>
</feature>